<comment type="caution">
    <text evidence="4">The sequence shown here is derived from an EMBL/GenBank/DDBJ whole genome shotgun (WGS) entry which is preliminary data.</text>
</comment>
<name>A0AAN7UTC3_9PEZI</name>
<reference evidence="4 5" key="1">
    <citation type="submission" date="2023-10" db="EMBL/GenBank/DDBJ databases">
        <title>Draft genome sequence of Xylaria bambusicola isolate GMP-LS, the root and basal stem rot pathogen of sugarcane in Indonesia.</title>
        <authorList>
            <person name="Selvaraj P."/>
            <person name="Muralishankar V."/>
            <person name="Muruganantham S."/>
            <person name="Sp S."/>
            <person name="Haryani S."/>
            <person name="Lau K.J.X."/>
            <person name="Naqvi N.I."/>
        </authorList>
    </citation>
    <scope>NUCLEOTIDE SEQUENCE [LARGE SCALE GENOMIC DNA]</scope>
    <source>
        <strain evidence="4">GMP-LS</strain>
    </source>
</reference>
<dbReference type="InterPro" id="IPR045254">
    <property type="entry name" value="Nit1/2_C-N_Hydrolase"/>
</dbReference>
<dbReference type="AlphaFoldDB" id="A0AAN7UTC3"/>
<evidence type="ECO:0000259" key="3">
    <source>
        <dbReference type="PROSITE" id="PS50263"/>
    </source>
</evidence>
<feature type="compositionally biased region" description="Polar residues" evidence="2">
    <location>
        <begin position="139"/>
        <end position="151"/>
    </location>
</feature>
<dbReference type="InterPro" id="IPR003010">
    <property type="entry name" value="C-N_Hydrolase"/>
</dbReference>
<feature type="region of interest" description="Disordered" evidence="2">
    <location>
        <begin position="139"/>
        <end position="158"/>
    </location>
</feature>
<accession>A0AAN7UTC3</accession>
<dbReference type="SUPFAM" id="SSF56317">
    <property type="entry name" value="Carbon-nitrogen hydrolase"/>
    <property type="match status" value="1"/>
</dbReference>
<dbReference type="Gene3D" id="3.60.110.10">
    <property type="entry name" value="Carbon-nitrogen hydrolase"/>
    <property type="match status" value="1"/>
</dbReference>
<dbReference type="PROSITE" id="PS50263">
    <property type="entry name" value="CN_HYDROLASE"/>
    <property type="match status" value="1"/>
</dbReference>
<sequence>MVHVSNEHRSKVESISRLESPDLTRSDQADDTKLLQCAGRKFNHVTFTAIGQMCSSNSMASNLAQCVRLVGQAASAGAKILFLPEASDYIGTSPQESLSLARPVASSPFVTGLQAAAAQHSIAVHVGIHVPVTVTPSTASATNPFHNTSPPTKQPDEKTADSITKLYNRTIYITPDGSIHPAGSYDKLHLFDYATLRESASTQAGANLIAPIPSPIGRLGSLICFDLRFPEPALHLTQSRKGRDKNDGPAQILLYPSAFTVPTGRAHWEVLLRARAIETQSYVIAAAQVGAHNVDALSSPEGGKKKKPRVSYGHSTVIDPWGRVVLEMKGVRPDWDGEDSADAVEDGAIGELGVVDIDLEEWERVRDKMPLIRRT</sequence>
<evidence type="ECO:0000256" key="1">
    <source>
        <dbReference type="ARBA" id="ARBA00022801"/>
    </source>
</evidence>
<dbReference type="Pfam" id="PF00795">
    <property type="entry name" value="CN_hydrolase"/>
    <property type="match status" value="1"/>
</dbReference>
<feature type="domain" description="CN hydrolase" evidence="3">
    <location>
        <begin position="45"/>
        <end position="359"/>
    </location>
</feature>
<evidence type="ECO:0000313" key="5">
    <source>
        <dbReference type="Proteomes" id="UP001305414"/>
    </source>
</evidence>
<dbReference type="InterPro" id="IPR036526">
    <property type="entry name" value="C-N_Hydrolase_sf"/>
</dbReference>
<evidence type="ECO:0000256" key="2">
    <source>
        <dbReference type="SAM" id="MobiDB-lite"/>
    </source>
</evidence>
<keyword evidence="5" id="KW-1185">Reference proteome</keyword>
<proteinExistence type="predicted"/>
<organism evidence="4 5">
    <name type="scientific">Xylaria bambusicola</name>
    <dbReference type="NCBI Taxonomy" id="326684"/>
    <lineage>
        <taxon>Eukaryota</taxon>
        <taxon>Fungi</taxon>
        <taxon>Dikarya</taxon>
        <taxon>Ascomycota</taxon>
        <taxon>Pezizomycotina</taxon>
        <taxon>Sordariomycetes</taxon>
        <taxon>Xylariomycetidae</taxon>
        <taxon>Xylariales</taxon>
        <taxon>Xylariaceae</taxon>
        <taxon>Xylaria</taxon>
    </lineage>
</organism>
<dbReference type="PANTHER" id="PTHR23088:SF27">
    <property type="entry name" value="DEAMINATED GLUTATHIONE AMIDASE"/>
    <property type="match status" value="1"/>
</dbReference>
<protein>
    <recommendedName>
        <fullName evidence="3">CN hydrolase domain-containing protein</fullName>
    </recommendedName>
</protein>
<dbReference type="CDD" id="cd07572">
    <property type="entry name" value="nit"/>
    <property type="match status" value="1"/>
</dbReference>
<dbReference type="Proteomes" id="UP001305414">
    <property type="component" value="Unassembled WGS sequence"/>
</dbReference>
<dbReference type="PANTHER" id="PTHR23088">
    <property type="entry name" value="NITRILASE-RELATED"/>
    <property type="match status" value="1"/>
</dbReference>
<evidence type="ECO:0000313" key="4">
    <source>
        <dbReference type="EMBL" id="KAK5632598.1"/>
    </source>
</evidence>
<feature type="region of interest" description="Disordered" evidence="2">
    <location>
        <begin position="1"/>
        <end position="25"/>
    </location>
</feature>
<dbReference type="EMBL" id="JAWHQM010000025">
    <property type="protein sequence ID" value="KAK5632598.1"/>
    <property type="molecule type" value="Genomic_DNA"/>
</dbReference>
<keyword evidence="1" id="KW-0378">Hydrolase</keyword>
<gene>
    <name evidence="4" type="ORF">RRF57_008312</name>
</gene>
<dbReference type="GO" id="GO:0016811">
    <property type="term" value="F:hydrolase activity, acting on carbon-nitrogen (but not peptide) bonds, in linear amides"/>
    <property type="evidence" value="ECO:0007669"/>
    <property type="project" value="InterPro"/>
</dbReference>